<dbReference type="GeneID" id="39596476"/>
<keyword evidence="9" id="KW-1185">Reference proteome</keyword>
<evidence type="ECO:0000256" key="3">
    <source>
        <dbReference type="ARBA" id="ARBA00022989"/>
    </source>
</evidence>
<sequence length="389" mass="44418">MLRRVEEVESSRLKGKGFFENSKSKDCRCLYLYERGEKTINNTHKVYSVAIACIVLGIISSGCVILRLMQRLSTRSFGPDDYAIIPGLMLYIGWTAMAAYVNLHAGVGKPLWEITVGEFSVWFKVTRQGIGVIEATLSNQMLQGIIGSAWIYPAMSMSIRTSILLTYDRIFAKSMPTVRFIIRFLLSLQVIYLIVYSILPAFICRPLNKAWHPLERQQYFNDWYYYYLQVALYSTSMAFDVILLVLPLYPISQLQMALRKRIGIGSILVLGACAGIAAAYKLGIFVQQMTRYTDINPRWSQYEMSQLIPPQFDKYGNTFWIPSQVEPSVALIGTSLPAMRQFVVRMREKEEESKGRLRIGDSDPYDLRRVHSKVPLRTENLDISSNTVA</sequence>
<feature type="domain" description="Rhodopsin" evidence="7">
    <location>
        <begin position="66"/>
        <end position="344"/>
    </location>
</feature>
<evidence type="ECO:0000313" key="9">
    <source>
        <dbReference type="Proteomes" id="UP000283841"/>
    </source>
</evidence>
<evidence type="ECO:0000256" key="4">
    <source>
        <dbReference type="ARBA" id="ARBA00023136"/>
    </source>
</evidence>
<dbReference type="PANTHER" id="PTHR33048">
    <property type="entry name" value="PTH11-LIKE INTEGRAL MEMBRANE PROTEIN (AFU_ORTHOLOGUE AFUA_5G11245)"/>
    <property type="match status" value="1"/>
</dbReference>
<evidence type="ECO:0000259" key="7">
    <source>
        <dbReference type="Pfam" id="PF20684"/>
    </source>
</evidence>
<gene>
    <name evidence="8" type="ORF">C8Q69DRAFT_305920</name>
</gene>
<evidence type="ECO:0000256" key="6">
    <source>
        <dbReference type="SAM" id="Phobius"/>
    </source>
</evidence>
<comment type="similarity">
    <text evidence="5">Belongs to the SAT4 family.</text>
</comment>
<keyword evidence="4 6" id="KW-0472">Membrane</keyword>
<keyword evidence="3 6" id="KW-1133">Transmembrane helix</keyword>
<feature type="transmembrane region" description="Helical" evidence="6">
    <location>
        <begin position="180"/>
        <end position="203"/>
    </location>
</feature>
<organism evidence="8 9">
    <name type="scientific">Byssochlamys spectabilis</name>
    <name type="common">Paecilomyces variotii</name>
    <dbReference type="NCBI Taxonomy" id="264951"/>
    <lineage>
        <taxon>Eukaryota</taxon>
        <taxon>Fungi</taxon>
        <taxon>Dikarya</taxon>
        <taxon>Ascomycota</taxon>
        <taxon>Pezizomycotina</taxon>
        <taxon>Eurotiomycetes</taxon>
        <taxon>Eurotiomycetidae</taxon>
        <taxon>Eurotiales</taxon>
        <taxon>Thermoascaceae</taxon>
        <taxon>Paecilomyces</taxon>
    </lineage>
</organism>
<dbReference type="STRING" id="264951.A0A443HPW1"/>
<dbReference type="Pfam" id="PF20684">
    <property type="entry name" value="Fung_rhodopsin"/>
    <property type="match status" value="1"/>
</dbReference>
<feature type="transmembrane region" description="Helical" evidence="6">
    <location>
        <begin position="81"/>
        <end position="101"/>
    </location>
</feature>
<dbReference type="GO" id="GO:0016020">
    <property type="term" value="C:membrane"/>
    <property type="evidence" value="ECO:0007669"/>
    <property type="project" value="UniProtKB-SubCell"/>
</dbReference>
<dbReference type="InterPro" id="IPR049326">
    <property type="entry name" value="Rhodopsin_dom_fungi"/>
</dbReference>
<comment type="subcellular location">
    <subcellularLocation>
        <location evidence="1">Membrane</location>
        <topology evidence="1">Multi-pass membrane protein</topology>
    </subcellularLocation>
</comment>
<evidence type="ECO:0000256" key="5">
    <source>
        <dbReference type="ARBA" id="ARBA00038359"/>
    </source>
</evidence>
<dbReference type="PANTHER" id="PTHR33048:SF47">
    <property type="entry name" value="INTEGRAL MEMBRANE PROTEIN-RELATED"/>
    <property type="match status" value="1"/>
</dbReference>
<feature type="transmembrane region" description="Helical" evidence="6">
    <location>
        <begin position="223"/>
        <end position="249"/>
    </location>
</feature>
<dbReference type="InterPro" id="IPR052337">
    <property type="entry name" value="SAT4-like"/>
</dbReference>
<feature type="transmembrane region" description="Helical" evidence="6">
    <location>
        <begin position="46"/>
        <end position="69"/>
    </location>
</feature>
<comment type="caution">
    <text evidence="8">The sequence shown here is derived from an EMBL/GenBank/DDBJ whole genome shotgun (WGS) entry which is preliminary data.</text>
</comment>
<name>A0A443HPW1_BYSSP</name>
<evidence type="ECO:0000256" key="2">
    <source>
        <dbReference type="ARBA" id="ARBA00022692"/>
    </source>
</evidence>
<protein>
    <recommendedName>
        <fullName evidence="7">Rhodopsin domain-containing protein</fullName>
    </recommendedName>
</protein>
<evidence type="ECO:0000313" key="8">
    <source>
        <dbReference type="EMBL" id="RWQ93837.1"/>
    </source>
</evidence>
<dbReference type="VEuPathDB" id="FungiDB:C8Q69DRAFT_305920"/>
<keyword evidence="2 6" id="KW-0812">Transmembrane</keyword>
<dbReference type="EMBL" id="RCNU01000008">
    <property type="protein sequence ID" value="RWQ93837.1"/>
    <property type="molecule type" value="Genomic_DNA"/>
</dbReference>
<dbReference type="AlphaFoldDB" id="A0A443HPW1"/>
<proteinExistence type="inferred from homology"/>
<dbReference type="Proteomes" id="UP000283841">
    <property type="component" value="Unassembled WGS sequence"/>
</dbReference>
<dbReference type="RefSeq" id="XP_028483482.1">
    <property type="nucleotide sequence ID" value="XM_028627199.1"/>
</dbReference>
<evidence type="ECO:0000256" key="1">
    <source>
        <dbReference type="ARBA" id="ARBA00004141"/>
    </source>
</evidence>
<feature type="transmembrane region" description="Helical" evidence="6">
    <location>
        <begin position="261"/>
        <end position="280"/>
    </location>
</feature>
<reference evidence="8 9" key="1">
    <citation type="journal article" date="2018" name="Front. Microbiol.">
        <title>Genomic and genetic insights into a cosmopolitan fungus, Paecilomyces variotii (Eurotiales).</title>
        <authorList>
            <person name="Urquhart A.S."/>
            <person name="Mondo S.J."/>
            <person name="Makela M.R."/>
            <person name="Hane J.K."/>
            <person name="Wiebenga A."/>
            <person name="He G."/>
            <person name="Mihaltcheva S."/>
            <person name="Pangilinan J."/>
            <person name="Lipzen A."/>
            <person name="Barry K."/>
            <person name="de Vries R.P."/>
            <person name="Grigoriev I.V."/>
            <person name="Idnurm A."/>
        </authorList>
    </citation>
    <scope>NUCLEOTIDE SEQUENCE [LARGE SCALE GENOMIC DNA]</scope>
    <source>
        <strain evidence="8 9">CBS 101075</strain>
    </source>
</reference>
<accession>A0A443HPW1</accession>